<dbReference type="Proteomes" id="UP001500604">
    <property type="component" value="Unassembled WGS sequence"/>
</dbReference>
<evidence type="ECO:0000313" key="1">
    <source>
        <dbReference type="EMBL" id="GAA4647900.1"/>
    </source>
</evidence>
<dbReference type="EMBL" id="BAABFL010000011">
    <property type="protein sequence ID" value="GAA4647900.1"/>
    <property type="molecule type" value="Genomic_DNA"/>
</dbReference>
<dbReference type="Gene3D" id="1.10.10.2830">
    <property type="match status" value="1"/>
</dbReference>
<gene>
    <name evidence="1" type="ORF">GCM10023116_01620</name>
</gene>
<proteinExistence type="predicted"/>
<organism evidence="1 2">
    <name type="scientific">Kistimonas scapharcae</name>
    <dbReference type="NCBI Taxonomy" id="1036133"/>
    <lineage>
        <taxon>Bacteria</taxon>
        <taxon>Pseudomonadati</taxon>
        <taxon>Pseudomonadota</taxon>
        <taxon>Gammaproteobacteria</taxon>
        <taxon>Oceanospirillales</taxon>
        <taxon>Endozoicomonadaceae</taxon>
        <taxon>Kistimonas</taxon>
    </lineage>
</organism>
<dbReference type="SUPFAM" id="SSF109709">
    <property type="entry name" value="KorB DNA-binding domain-like"/>
    <property type="match status" value="1"/>
</dbReference>
<reference evidence="2" key="1">
    <citation type="journal article" date="2019" name="Int. J. Syst. Evol. Microbiol.">
        <title>The Global Catalogue of Microorganisms (GCM) 10K type strain sequencing project: providing services to taxonomists for standard genome sequencing and annotation.</title>
        <authorList>
            <consortium name="The Broad Institute Genomics Platform"/>
            <consortium name="The Broad Institute Genome Sequencing Center for Infectious Disease"/>
            <person name="Wu L."/>
            <person name="Ma J."/>
        </authorList>
    </citation>
    <scope>NUCLEOTIDE SEQUENCE [LARGE SCALE GENOMIC DNA]</scope>
    <source>
        <strain evidence="2">JCM 17805</strain>
    </source>
</reference>
<dbReference type="RefSeq" id="WP_345192865.1">
    <property type="nucleotide sequence ID" value="NZ_BAABFL010000011.1"/>
</dbReference>
<evidence type="ECO:0000313" key="2">
    <source>
        <dbReference type="Proteomes" id="UP001500604"/>
    </source>
</evidence>
<sequence>MIKNLEISGERQEHYHPDEQVIEIVIPIILRRRGGKTHIETSDWDNVTTDPARRDTALIKALAQAHTWKGKIEAGHYKDILDLARKLGISDTYVARIMRLTMLSPEIQEIILKGKYIGGRTLADFMGGVPILWKEQEEWLKQ</sequence>
<accession>A0ABP8UYI0</accession>
<keyword evidence="2" id="KW-1185">Reference proteome</keyword>
<name>A0ABP8UYI0_9GAMM</name>
<protein>
    <submittedName>
        <fullName evidence="1">Uncharacterized protein</fullName>
    </submittedName>
</protein>
<comment type="caution">
    <text evidence="1">The sequence shown here is derived from an EMBL/GenBank/DDBJ whole genome shotgun (WGS) entry which is preliminary data.</text>
</comment>